<dbReference type="InterPro" id="IPR020726">
    <property type="entry name" value="Bcl2_BH2_motif_CS"/>
</dbReference>
<comment type="similarity">
    <text evidence="1">Belongs to the Bcl-2 family.</text>
</comment>
<dbReference type="InterPro" id="IPR036834">
    <property type="entry name" value="Bcl-2-like_sf"/>
</dbReference>
<sequence>MHRFKQLQLTQHEQFEQLRQFKNWQELWRQVQQLRRQAQEVQSELQASQRLVRQRVEQLQEVLDTQGDILLAQLEASIPDLASRTEELAREAEPLRLVVTMAWKVLAGGPMNWEGVLSMVVFCALLVKSLRASGRLGDLEKSWPLTDAVAAVLLITRKPWLMEQGGWEGFLGAFGPGTPTYERSRRRRAPTGSDSSPRAPLRHVTARQPPSNVVRPRAGGSTGVSCPNASPAGPRRTPLAVPPR</sequence>
<dbReference type="SUPFAM" id="SSF56854">
    <property type="entry name" value="Bcl-2 inhibitors of programmed cell death"/>
    <property type="match status" value="1"/>
</dbReference>
<evidence type="ECO:0000256" key="1">
    <source>
        <dbReference type="ARBA" id="ARBA00009458"/>
    </source>
</evidence>
<feature type="domain" description="Bcl-2 Bcl-2 homology region 1-3" evidence="5">
    <location>
        <begin position="67"/>
        <end position="167"/>
    </location>
</feature>
<evidence type="ECO:0000313" key="7">
    <source>
        <dbReference type="RefSeq" id="XP_032800342.1"/>
    </source>
</evidence>
<dbReference type="GO" id="GO:0042981">
    <property type="term" value="P:regulation of apoptotic process"/>
    <property type="evidence" value="ECO:0007669"/>
    <property type="project" value="InterPro"/>
</dbReference>
<protein>
    <submittedName>
        <fullName evidence="7">Induced myeloid leukemia cell differentiation protein Mcl-1 homolog</fullName>
    </submittedName>
</protein>
<dbReference type="PROSITE" id="PS01258">
    <property type="entry name" value="BH2"/>
    <property type="match status" value="1"/>
</dbReference>
<reference evidence="7" key="1">
    <citation type="submission" date="2025-08" db="UniProtKB">
        <authorList>
            <consortium name="RefSeq"/>
        </authorList>
    </citation>
    <scope>IDENTIFICATION</scope>
    <source>
        <tissue evidence="7">Sperm</tissue>
    </source>
</reference>
<evidence type="ECO:0000256" key="4">
    <source>
        <dbReference type="SAM" id="MobiDB-lite"/>
    </source>
</evidence>
<feature type="region of interest" description="Disordered" evidence="4">
    <location>
        <begin position="178"/>
        <end position="244"/>
    </location>
</feature>
<evidence type="ECO:0000259" key="5">
    <source>
        <dbReference type="Pfam" id="PF00452"/>
    </source>
</evidence>
<gene>
    <name evidence="7" type="primary">LOC116937377</name>
</gene>
<keyword evidence="6" id="KW-1185">Reference proteome</keyword>
<dbReference type="AlphaFoldDB" id="A0AAJ7SL10"/>
<name>A0AAJ7SL10_PETMA</name>
<keyword evidence="3" id="KW-0175">Coiled coil</keyword>
<dbReference type="Proteomes" id="UP001318040">
    <property type="component" value="Unplaced"/>
</dbReference>
<dbReference type="RefSeq" id="XP_032800342.1">
    <property type="nucleotide sequence ID" value="XM_032944451.1"/>
</dbReference>
<dbReference type="InterPro" id="IPR002475">
    <property type="entry name" value="Bcl2-like"/>
</dbReference>
<accession>A0AAJ7SL10</accession>
<dbReference type="Gene3D" id="1.10.437.10">
    <property type="entry name" value="Blc2-like"/>
    <property type="match status" value="1"/>
</dbReference>
<evidence type="ECO:0000256" key="3">
    <source>
        <dbReference type="SAM" id="Coils"/>
    </source>
</evidence>
<dbReference type="PROSITE" id="PS50062">
    <property type="entry name" value="BCL2_FAMILY"/>
    <property type="match status" value="1"/>
</dbReference>
<dbReference type="Pfam" id="PF00452">
    <property type="entry name" value="Bcl-2"/>
    <property type="match status" value="1"/>
</dbReference>
<feature type="coiled-coil region" evidence="3">
    <location>
        <begin position="31"/>
        <end position="91"/>
    </location>
</feature>
<dbReference type="KEGG" id="pmrn:116937377"/>
<evidence type="ECO:0000313" key="6">
    <source>
        <dbReference type="Proteomes" id="UP001318040"/>
    </source>
</evidence>
<keyword evidence="2" id="KW-0053">Apoptosis</keyword>
<evidence type="ECO:0000256" key="2">
    <source>
        <dbReference type="ARBA" id="ARBA00022703"/>
    </source>
</evidence>
<dbReference type="InterPro" id="IPR046371">
    <property type="entry name" value="Bcl-2_BH1-3"/>
</dbReference>
<organism evidence="6 7">
    <name type="scientific">Petromyzon marinus</name>
    <name type="common">Sea lamprey</name>
    <dbReference type="NCBI Taxonomy" id="7757"/>
    <lineage>
        <taxon>Eukaryota</taxon>
        <taxon>Metazoa</taxon>
        <taxon>Chordata</taxon>
        <taxon>Craniata</taxon>
        <taxon>Vertebrata</taxon>
        <taxon>Cyclostomata</taxon>
        <taxon>Hyperoartia</taxon>
        <taxon>Petromyzontiformes</taxon>
        <taxon>Petromyzontidae</taxon>
        <taxon>Petromyzon</taxon>
    </lineage>
</organism>
<proteinExistence type="inferred from homology"/>
<dbReference type="GO" id="GO:0006915">
    <property type="term" value="P:apoptotic process"/>
    <property type="evidence" value="ECO:0007669"/>
    <property type="project" value="UniProtKB-KW"/>
</dbReference>